<protein>
    <recommendedName>
        <fullName evidence="4">Zn(2)-C6 fungal-type domain-containing protein</fullName>
    </recommendedName>
</protein>
<dbReference type="AlphaFoldDB" id="A0A9P5PAU6"/>
<feature type="region of interest" description="Disordered" evidence="1">
    <location>
        <begin position="209"/>
        <end position="240"/>
    </location>
</feature>
<dbReference type="GO" id="GO:0008270">
    <property type="term" value="F:zinc ion binding"/>
    <property type="evidence" value="ECO:0007669"/>
    <property type="project" value="InterPro"/>
</dbReference>
<dbReference type="SUPFAM" id="SSF57701">
    <property type="entry name" value="Zn2/Cys6 DNA-binding domain"/>
    <property type="match status" value="1"/>
</dbReference>
<organism evidence="2 3">
    <name type="scientific">Rhodocollybia butyracea</name>
    <dbReference type="NCBI Taxonomy" id="206335"/>
    <lineage>
        <taxon>Eukaryota</taxon>
        <taxon>Fungi</taxon>
        <taxon>Dikarya</taxon>
        <taxon>Basidiomycota</taxon>
        <taxon>Agaricomycotina</taxon>
        <taxon>Agaricomycetes</taxon>
        <taxon>Agaricomycetidae</taxon>
        <taxon>Agaricales</taxon>
        <taxon>Marasmiineae</taxon>
        <taxon>Omphalotaceae</taxon>
        <taxon>Rhodocollybia</taxon>
    </lineage>
</organism>
<dbReference type="InterPro" id="IPR001138">
    <property type="entry name" value="Zn2Cys6_DnaBD"/>
</dbReference>
<dbReference type="OrthoDB" id="3068015at2759"/>
<evidence type="ECO:0000256" key="1">
    <source>
        <dbReference type="SAM" id="MobiDB-lite"/>
    </source>
</evidence>
<evidence type="ECO:0000313" key="3">
    <source>
        <dbReference type="Proteomes" id="UP000772434"/>
    </source>
</evidence>
<gene>
    <name evidence="2" type="ORF">BDP27DRAFT_1430626</name>
</gene>
<reference evidence="2" key="1">
    <citation type="submission" date="2020-11" db="EMBL/GenBank/DDBJ databases">
        <authorList>
            <consortium name="DOE Joint Genome Institute"/>
            <person name="Ahrendt S."/>
            <person name="Riley R."/>
            <person name="Andreopoulos W."/>
            <person name="Labutti K."/>
            <person name="Pangilinan J."/>
            <person name="Ruiz-Duenas F.J."/>
            <person name="Barrasa J.M."/>
            <person name="Sanchez-Garcia M."/>
            <person name="Camarero S."/>
            <person name="Miyauchi S."/>
            <person name="Serrano A."/>
            <person name="Linde D."/>
            <person name="Babiker R."/>
            <person name="Drula E."/>
            <person name="Ayuso-Fernandez I."/>
            <person name="Pacheco R."/>
            <person name="Padilla G."/>
            <person name="Ferreira P."/>
            <person name="Barriuso J."/>
            <person name="Kellner H."/>
            <person name="Castanera R."/>
            <person name="Alfaro M."/>
            <person name="Ramirez L."/>
            <person name="Pisabarro A.G."/>
            <person name="Kuo A."/>
            <person name="Tritt A."/>
            <person name="Lipzen A."/>
            <person name="He G."/>
            <person name="Yan M."/>
            <person name="Ng V."/>
            <person name="Cullen D."/>
            <person name="Martin F."/>
            <person name="Rosso M.-N."/>
            <person name="Henrissat B."/>
            <person name="Hibbett D."/>
            <person name="Martinez A.T."/>
            <person name="Grigoriev I.V."/>
        </authorList>
    </citation>
    <scope>NUCLEOTIDE SEQUENCE</scope>
    <source>
        <strain evidence="2">AH 40177</strain>
    </source>
</reference>
<comment type="caution">
    <text evidence="2">The sequence shown here is derived from an EMBL/GenBank/DDBJ whole genome shotgun (WGS) entry which is preliminary data.</text>
</comment>
<name>A0A9P5PAU6_9AGAR</name>
<sequence>MVQLSETILTAINQTAKALIDHVATAGQVLLADHSRIREWLHEFGYAVAKYLGVVRIIAAETGLPYANPDQVTEALRSGDEFLLRHVHWTWDEAWLDNRWRQAALERKRVWEEEQQLLHRKQEEEKEKEILSKVQAFLDTEIRVSDYPTEEEWAALCAETSTEDIIIDLFDPNNFSISSDVSLSLNPHTSSLSSNMPNAQLLEPYQSSQLPMESTPDSGGIPLNDTSSSDDNNSDSSDDEVFLRLGGGTLIGTGQRNAPACSACSKGNIKCFRLNRQNTCGHCYQEHIECRFPKSNGKSAIL</sequence>
<evidence type="ECO:0000313" key="2">
    <source>
        <dbReference type="EMBL" id="KAF9059994.1"/>
    </source>
</evidence>
<accession>A0A9P5PAU6</accession>
<proteinExistence type="predicted"/>
<keyword evidence="3" id="KW-1185">Reference proteome</keyword>
<dbReference type="EMBL" id="JADNRY010000267">
    <property type="protein sequence ID" value="KAF9059994.1"/>
    <property type="molecule type" value="Genomic_DNA"/>
</dbReference>
<dbReference type="CDD" id="cd00067">
    <property type="entry name" value="GAL4"/>
    <property type="match status" value="1"/>
</dbReference>
<dbReference type="InterPro" id="IPR036864">
    <property type="entry name" value="Zn2-C6_fun-type_DNA-bd_sf"/>
</dbReference>
<dbReference type="GO" id="GO:0000981">
    <property type="term" value="F:DNA-binding transcription factor activity, RNA polymerase II-specific"/>
    <property type="evidence" value="ECO:0007669"/>
    <property type="project" value="InterPro"/>
</dbReference>
<evidence type="ECO:0008006" key="4">
    <source>
        <dbReference type="Google" id="ProtNLM"/>
    </source>
</evidence>
<dbReference type="Proteomes" id="UP000772434">
    <property type="component" value="Unassembled WGS sequence"/>
</dbReference>